<proteinExistence type="predicted"/>
<accession>A0A2J7ZWR4</accession>
<comment type="caution">
    <text evidence="2">The sequence shown here is derived from an EMBL/GenBank/DDBJ whole genome shotgun (WGS) entry which is preliminary data.</text>
</comment>
<dbReference type="Proteomes" id="UP000236333">
    <property type="component" value="Unassembled WGS sequence"/>
</dbReference>
<evidence type="ECO:0000313" key="3">
    <source>
        <dbReference type="Proteomes" id="UP000236333"/>
    </source>
</evidence>
<evidence type="ECO:0000313" key="2">
    <source>
        <dbReference type="EMBL" id="PNH04698.1"/>
    </source>
</evidence>
<evidence type="ECO:0000256" key="1">
    <source>
        <dbReference type="SAM" id="MobiDB-lite"/>
    </source>
</evidence>
<keyword evidence="3" id="KW-1185">Reference proteome</keyword>
<organism evidence="2 3">
    <name type="scientific">Tetrabaena socialis</name>
    <dbReference type="NCBI Taxonomy" id="47790"/>
    <lineage>
        <taxon>Eukaryota</taxon>
        <taxon>Viridiplantae</taxon>
        <taxon>Chlorophyta</taxon>
        <taxon>core chlorophytes</taxon>
        <taxon>Chlorophyceae</taxon>
        <taxon>CS clade</taxon>
        <taxon>Chlamydomonadales</taxon>
        <taxon>Tetrabaenaceae</taxon>
        <taxon>Tetrabaena</taxon>
    </lineage>
</organism>
<reference evidence="2 3" key="1">
    <citation type="journal article" date="2017" name="Mol. Biol. Evol.">
        <title>The 4-celled Tetrabaena socialis nuclear genome reveals the essential components for genetic control of cell number at the origin of multicellularity in the volvocine lineage.</title>
        <authorList>
            <person name="Featherston J."/>
            <person name="Arakaki Y."/>
            <person name="Hanschen E.R."/>
            <person name="Ferris P.J."/>
            <person name="Michod R.E."/>
            <person name="Olson B.J.S.C."/>
            <person name="Nozaki H."/>
            <person name="Durand P.M."/>
        </authorList>
    </citation>
    <scope>NUCLEOTIDE SEQUENCE [LARGE SCALE GENOMIC DNA]</scope>
    <source>
        <strain evidence="2 3">NIES-571</strain>
    </source>
</reference>
<name>A0A2J7ZWR4_9CHLO</name>
<feature type="region of interest" description="Disordered" evidence="1">
    <location>
        <begin position="227"/>
        <end position="246"/>
    </location>
</feature>
<protein>
    <submittedName>
        <fullName evidence="2">Uncharacterized protein</fullName>
    </submittedName>
</protein>
<feature type="region of interest" description="Disordered" evidence="1">
    <location>
        <begin position="252"/>
        <end position="272"/>
    </location>
</feature>
<dbReference type="EMBL" id="PGGS01000366">
    <property type="protein sequence ID" value="PNH04698.1"/>
    <property type="molecule type" value="Genomic_DNA"/>
</dbReference>
<dbReference type="OrthoDB" id="533672at2759"/>
<gene>
    <name evidence="2" type="ORF">TSOC_009103</name>
</gene>
<feature type="non-terminal residue" evidence="2">
    <location>
        <position position="1"/>
    </location>
</feature>
<dbReference type="AlphaFoldDB" id="A0A2J7ZWR4"/>
<sequence length="272" mass="31144">RPGPQVRFRKFWDLMNERARPWHFDAVLHLCAELSPYSCSRYAEATAGTMQGILAQRAMVEKEVRDWRQQVGQLRWRLTRAVTQMQWSGRPAYDDQLSMLLRMVQQIKANVGITESKLRKLQLAASWTYQDREYEQHVEALLPLLKEADRVCDRCWKTLLPRARALQAELASFQKDMDARRLPRDRALAFLKEVGERQLLSPDDWPPLTADEAVEWRYPPMPYWAAGPGDGAQQQEQLPRSHAGSVATAALRAPKHAYGGPTPFGTGAGIHR</sequence>
<feature type="non-terminal residue" evidence="2">
    <location>
        <position position="272"/>
    </location>
</feature>